<dbReference type="Proteomes" id="UP001231915">
    <property type="component" value="Unassembled WGS sequence"/>
</dbReference>
<feature type="domain" description="DUF218" evidence="1">
    <location>
        <begin position="4"/>
        <end position="123"/>
    </location>
</feature>
<reference evidence="2 3" key="1">
    <citation type="submission" date="2023-05" db="EMBL/GenBank/DDBJ databases">
        <title>Pseudoalteromonas ardens sp. nov., Pseudoalteromonas obscura sp. nov., and Pseudoalteromonas umbrosa sp. nov., isolated from the coral Montipora capitata.</title>
        <authorList>
            <person name="Thomas E.M."/>
            <person name="Smith E.M."/>
            <person name="Papke E."/>
            <person name="Shlafstein M.D."/>
            <person name="Oline D.K."/>
            <person name="Videau P."/>
            <person name="Saw J.H."/>
            <person name="Strangman W.K."/>
            <person name="Ushijima B."/>
        </authorList>
    </citation>
    <scope>NUCLEOTIDE SEQUENCE [LARGE SCALE GENOMIC DNA]</scope>
    <source>
        <strain evidence="2 3">P94</strain>
    </source>
</reference>
<evidence type="ECO:0000313" key="2">
    <source>
        <dbReference type="EMBL" id="MDK2596925.1"/>
    </source>
</evidence>
<dbReference type="Pfam" id="PF02698">
    <property type="entry name" value="DUF218"/>
    <property type="match status" value="1"/>
</dbReference>
<accession>A0ABT7EPF2</accession>
<evidence type="ECO:0000259" key="1">
    <source>
        <dbReference type="Pfam" id="PF02698"/>
    </source>
</evidence>
<name>A0ABT7EPF2_9GAMM</name>
<dbReference type="CDD" id="cd06259">
    <property type="entry name" value="YdcF-like"/>
    <property type="match status" value="1"/>
</dbReference>
<dbReference type="InterPro" id="IPR003848">
    <property type="entry name" value="DUF218"/>
</dbReference>
<dbReference type="Gene3D" id="3.40.50.620">
    <property type="entry name" value="HUPs"/>
    <property type="match status" value="1"/>
</dbReference>
<organism evidence="2 3">
    <name type="scientific">Pseudoalteromonas obscura</name>
    <dbReference type="NCBI Taxonomy" id="3048491"/>
    <lineage>
        <taxon>Bacteria</taxon>
        <taxon>Pseudomonadati</taxon>
        <taxon>Pseudomonadota</taxon>
        <taxon>Gammaproteobacteria</taxon>
        <taxon>Alteromonadales</taxon>
        <taxon>Pseudoalteromonadaceae</taxon>
        <taxon>Pseudoalteromonas</taxon>
    </lineage>
</organism>
<gene>
    <name evidence="2" type="ORF">QNM18_17885</name>
</gene>
<dbReference type="PANTHER" id="PTHR30336">
    <property type="entry name" value="INNER MEMBRANE PROTEIN, PROBABLE PERMEASE"/>
    <property type="match status" value="1"/>
</dbReference>
<dbReference type="InterPro" id="IPR051599">
    <property type="entry name" value="Cell_Envelope_Assoc"/>
</dbReference>
<sequence length="168" mass="19034">MSSVIIVLGHKNDQYGQLSPLSIARCQLALDVLDSDHTSKVICTGGFGKNFNQTKVPHATYNRQYLIRQGVAQNQFLNDAQSRFTIEDATLTYPLLSMHKASKVKVISSDFHIPRVKLIFDFVMPSINKEYLPANSPISHKELLLLQQHEEFARQRDSQTLKTSPCFN</sequence>
<proteinExistence type="predicted"/>
<protein>
    <submittedName>
        <fullName evidence="2">YdcF family protein</fullName>
    </submittedName>
</protein>
<evidence type="ECO:0000313" key="3">
    <source>
        <dbReference type="Proteomes" id="UP001231915"/>
    </source>
</evidence>
<comment type="caution">
    <text evidence="2">The sequence shown here is derived from an EMBL/GenBank/DDBJ whole genome shotgun (WGS) entry which is preliminary data.</text>
</comment>
<dbReference type="RefSeq" id="WP_284138032.1">
    <property type="nucleotide sequence ID" value="NZ_JASJUT010000008.1"/>
</dbReference>
<keyword evidence="3" id="KW-1185">Reference proteome</keyword>
<dbReference type="PANTHER" id="PTHR30336:SF20">
    <property type="entry name" value="DUF218 DOMAIN-CONTAINING PROTEIN"/>
    <property type="match status" value="1"/>
</dbReference>
<dbReference type="InterPro" id="IPR014729">
    <property type="entry name" value="Rossmann-like_a/b/a_fold"/>
</dbReference>
<dbReference type="EMBL" id="JASJUT010000008">
    <property type="protein sequence ID" value="MDK2596925.1"/>
    <property type="molecule type" value="Genomic_DNA"/>
</dbReference>